<dbReference type="InterPro" id="IPR007838">
    <property type="entry name" value="Cell_div_ZapA-like"/>
</dbReference>
<dbReference type="InterPro" id="IPR036192">
    <property type="entry name" value="Cell_div_ZapA-like_sf"/>
</dbReference>
<dbReference type="STRING" id="1329250.WOSG25_080990"/>
<gene>
    <name evidence="1" type="primary">zapA</name>
    <name evidence="1" type="ORF">WOSG25_080990</name>
</gene>
<dbReference type="AlphaFoldDB" id="A0A069D1Q9"/>
<dbReference type="RefSeq" id="WP_027699270.1">
    <property type="nucleotide sequence ID" value="NZ_DF820491.1"/>
</dbReference>
<dbReference type="Pfam" id="PF05164">
    <property type="entry name" value="ZapA"/>
    <property type="match status" value="1"/>
</dbReference>
<dbReference type="Proteomes" id="UP000030643">
    <property type="component" value="Unassembled WGS sequence"/>
</dbReference>
<accession>A0A069D1Q9</accession>
<name>A0A069D1Q9_WEIOS</name>
<dbReference type="OrthoDB" id="2139724at2"/>
<dbReference type="eggNOG" id="COG3027">
    <property type="taxonomic scope" value="Bacteria"/>
</dbReference>
<organism evidence="1 2">
    <name type="scientific">Weissella oryzae (strain DSM 25784 / JCM 18191 / LMG 30913 / SG25)</name>
    <dbReference type="NCBI Taxonomy" id="1329250"/>
    <lineage>
        <taxon>Bacteria</taxon>
        <taxon>Bacillati</taxon>
        <taxon>Bacillota</taxon>
        <taxon>Bacilli</taxon>
        <taxon>Lactobacillales</taxon>
        <taxon>Lactobacillaceae</taxon>
        <taxon>Weissella</taxon>
    </lineage>
</organism>
<sequence>MVRARFQGKILGETYTFTSEESQSQMKAVLELANQQLAAIKAANPNLSNEQAAILLAFNALSDQLKMQAAKVKD</sequence>
<proteinExistence type="predicted"/>
<reference evidence="2" key="1">
    <citation type="journal article" date="2014" name="Genome Announc.">
        <title>Draft genome sequence of Weissella oryzae SG25T, isolated from fermented rice grains.</title>
        <authorList>
            <person name="Tanizawa Y."/>
            <person name="Fujisawa T."/>
            <person name="Mochizuki T."/>
            <person name="Kaminuma E."/>
            <person name="Suzuki Y."/>
            <person name="Nakamura Y."/>
            <person name="Tohno M."/>
        </authorList>
    </citation>
    <scope>NUCLEOTIDE SEQUENCE [LARGE SCALE GENOMIC DNA]</scope>
    <source>
        <strain evidence="2">DSM 25784 / JCM 18191 / LMG 30913 / SG25</strain>
    </source>
</reference>
<evidence type="ECO:0000313" key="2">
    <source>
        <dbReference type="Proteomes" id="UP000030643"/>
    </source>
</evidence>
<dbReference type="SUPFAM" id="SSF102829">
    <property type="entry name" value="Cell division protein ZapA-like"/>
    <property type="match status" value="1"/>
</dbReference>
<keyword evidence="2" id="KW-1185">Reference proteome</keyword>
<dbReference type="EMBL" id="DF820491">
    <property type="protein sequence ID" value="GAK31266.1"/>
    <property type="molecule type" value="Genomic_DNA"/>
</dbReference>
<evidence type="ECO:0000313" key="1">
    <source>
        <dbReference type="EMBL" id="GAK31266.1"/>
    </source>
</evidence>
<protein>
    <submittedName>
        <fullName evidence="1">Cell-division Z-ring component, stimulator of FtsZ polymerization</fullName>
    </submittedName>
</protein>